<reference evidence="1" key="1">
    <citation type="journal article" date="2015" name="Nature">
        <title>Complex archaea that bridge the gap between prokaryotes and eukaryotes.</title>
        <authorList>
            <person name="Spang A."/>
            <person name="Saw J.H."/>
            <person name="Jorgensen S.L."/>
            <person name="Zaremba-Niedzwiedzka K."/>
            <person name="Martijn J."/>
            <person name="Lind A.E."/>
            <person name="van Eijk R."/>
            <person name="Schleper C."/>
            <person name="Guy L."/>
            <person name="Ettema T.J."/>
        </authorList>
    </citation>
    <scope>NUCLEOTIDE SEQUENCE</scope>
</reference>
<evidence type="ECO:0000313" key="1">
    <source>
        <dbReference type="EMBL" id="KKM00313.1"/>
    </source>
</evidence>
<gene>
    <name evidence="1" type="ORF">LCGC14_1805670</name>
</gene>
<name>A0A0F9JMZ9_9ZZZZ</name>
<dbReference type="EMBL" id="LAZR01017461">
    <property type="protein sequence ID" value="KKM00313.1"/>
    <property type="molecule type" value="Genomic_DNA"/>
</dbReference>
<comment type="caution">
    <text evidence="1">The sequence shown here is derived from an EMBL/GenBank/DDBJ whole genome shotgun (WGS) entry which is preliminary data.</text>
</comment>
<proteinExistence type="predicted"/>
<accession>A0A0F9JMZ9</accession>
<sequence length="207" mass="21846">MALFDFPVRFSKAVQFIWANVTPGMPRANLLQDNLQPFTIPLTEFVVWDAMHTNLPGTSATDDLALVSNGITDSPTIQTSDLDSAGATTRYASRLCPVPAEYVAGETLIVRFHAGMKTNAADNTATLDLQAYKSDEEEGVSADLCTTAAIDINNTVMIDADFTVTPDDLSPGDLLLLRIAVAVNDAAGGAPVIGIVGSAKLLCDVKG</sequence>
<protein>
    <submittedName>
        <fullName evidence="1">Uncharacterized protein</fullName>
    </submittedName>
</protein>
<organism evidence="1">
    <name type="scientific">marine sediment metagenome</name>
    <dbReference type="NCBI Taxonomy" id="412755"/>
    <lineage>
        <taxon>unclassified sequences</taxon>
        <taxon>metagenomes</taxon>
        <taxon>ecological metagenomes</taxon>
    </lineage>
</organism>
<dbReference type="AlphaFoldDB" id="A0A0F9JMZ9"/>